<dbReference type="PRINTS" id="PR00420">
    <property type="entry name" value="RNGMNOXGNASE"/>
</dbReference>
<keyword evidence="1" id="KW-0560">Oxidoreductase</keyword>
<gene>
    <name evidence="3" type="ORF">HUO14_05385</name>
</gene>
<dbReference type="Gene3D" id="3.50.50.60">
    <property type="entry name" value="FAD/NAD(P)-binding domain"/>
    <property type="match status" value="2"/>
</dbReference>
<dbReference type="InterPro" id="IPR002938">
    <property type="entry name" value="FAD-bd"/>
</dbReference>
<dbReference type="Pfam" id="PF01494">
    <property type="entry name" value="FAD_binding_3"/>
    <property type="match status" value="1"/>
</dbReference>
<organism evidence="3 4">
    <name type="scientific">Parasphingorhabdus flavimaris</name>
    <dbReference type="NCBI Taxonomy" id="266812"/>
    <lineage>
        <taxon>Bacteria</taxon>
        <taxon>Pseudomonadati</taxon>
        <taxon>Pseudomonadota</taxon>
        <taxon>Alphaproteobacteria</taxon>
        <taxon>Sphingomonadales</taxon>
        <taxon>Sphingomonadaceae</taxon>
        <taxon>Parasphingorhabdus</taxon>
    </lineage>
</organism>
<evidence type="ECO:0000313" key="4">
    <source>
        <dbReference type="Proteomes" id="UP000652427"/>
    </source>
</evidence>
<proteinExistence type="predicted"/>
<dbReference type="NCBIfam" id="NF004834">
    <property type="entry name" value="PRK06185.1-3"/>
    <property type="match status" value="1"/>
</dbReference>
<dbReference type="InterPro" id="IPR036188">
    <property type="entry name" value="FAD/NAD-bd_sf"/>
</dbReference>
<dbReference type="SUPFAM" id="SSF51905">
    <property type="entry name" value="FAD/NAD(P)-binding domain"/>
    <property type="match status" value="1"/>
</dbReference>
<reference evidence="3 4" key="1">
    <citation type="submission" date="2020-06" db="EMBL/GenBank/DDBJ databases">
        <authorList>
            <person name="Kim S.-J."/>
            <person name="Park S.-J."/>
        </authorList>
    </citation>
    <scope>NUCLEOTIDE SEQUENCE [LARGE SCALE GENOMIC DNA]</scope>
    <source>
        <strain evidence="3 4">SW-151</strain>
    </source>
</reference>
<feature type="domain" description="FAD-binding" evidence="2">
    <location>
        <begin position="4"/>
        <end position="333"/>
    </location>
</feature>
<evidence type="ECO:0000256" key="1">
    <source>
        <dbReference type="ARBA" id="ARBA00023002"/>
    </source>
</evidence>
<dbReference type="EMBL" id="JABWMH010000002">
    <property type="protein sequence ID" value="NVD27333.1"/>
    <property type="molecule type" value="Genomic_DNA"/>
</dbReference>
<accession>A0ABX2N0Y2</accession>
<comment type="caution">
    <text evidence="3">The sequence shown here is derived from an EMBL/GenBank/DDBJ whole genome shotgun (WGS) entry which is preliminary data.</text>
</comment>
<keyword evidence="4" id="KW-1185">Reference proteome</keyword>
<dbReference type="InterPro" id="IPR050631">
    <property type="entry name" value="PheA/TfdB_FAD_monoxygenase"/>
</dbReference>
<evidence type="ECO:0000313" key="3">
    <source>
        <dbReference type="EMBL" id="NVD27333.1"/>
    </source>
</evidence>
<dbReference type="Proteomes" id="UP000652427">
    <property type="component" value="Unassembled WGS sequence"/>
</dbReference>
<evidence type="ECO:0000259" key="2">
    <source>
        <dbReference type="Pfam" id="PF01494"/>
    </source>
</evidence>
<name>A0ABX2N0Y2_9SPHN</name>
<dbReference type="PANTHER" id="PTHR43476">
    <property type="entry name" value="3-(3-HYDROXY-PHENYL)PROPIONATE/3-HYDROXYCINNAMIC ACID HYDROXYLASE"/>
    <property type="match status" value="1"/>
</dbReference>
<protein>
    <submittedName>
        <fullName evidence="3">FAD-dependent oxidoreductase</fullName>
    </submittedName>
</protein>
<sequence length="405" mass="44756">MDRDIVVVGGGPAGMMAGLLFARAGLKVAVLEKHADFLRDFRGDTVHPSTLELFHQLGMLDELLQLPHSRLEQASIDIAGRRMKAVDFRHLPVAAPYIAMMPQWDLLDFIARKARHYRGFDLRMETEAVDLLYDKTDRVCGVKTRDGQSLNAGLVIAADGRRSVLRGKAELPLRNIGAPMDVLWFRINKPEGQGGDVFGTVQAGRFMVLIDRNDYYQCAYIVNKGQADQVKAAGLDAFRAGLRSLVPDLTAAFNQIISWDQVKMLEVALDRLERWHRPGLLAIGDAAHAMSPIGGVGINMAVQDAVSAANILAGPMAAGEDPDPLLEQVCARRIKPVRRMQTLQKLAQDRVIAPLLRRAKPIERPLFALRLLNRVPLLRRIPGRVIGLGFGREDIQSPEAPTIPE</sequence>
<dbReference type="PANTHER" id="PTHR43476:SF5">
    <property type="entry name" value="FAD-DEPENDENT MONOOXYGENASE"/>
    <property type="match status" value="1"/>
</dbReference>